<protein>
    <submittedName>
        <fullName evidence="1">Uncharacterized protein</fullName>
    </submittedName>
</protein>
<accession>A0A7W2AS96</accession>
<comment type="caution">
    <text evidence="1">The sequence shown here is derived from an EMBL/GenBank/DDBJ whole genome shotgun (WGS) entry which is preliminary data.</text>
</comment>
<dbReference type="EMBL" id="JACEOL010000050">
    <property type="protein sequence ID" value="MBA4603383.1"/>
    <property type="molecule type" value="Genomic_DNA"/>
</dbReference>
<sequence>MMIDDELQVMNMAKPAFEFLYDEEIDLLRPVLHVDYERLNAEEQQEFEWGLQQISAQIPDRIQQFEQDYMNLYEKLKTTEDDESFFRINEEMNEVSKKISELNLLYLHIEGTHLHANVDD</sequence>
<dbReference type="AlphaFoldDB" id="A0A7W2AS96"/>
<evidence type="ECO:0000313" key="1">
    <source>
        <dbReference type="EMBL" id="MBA4603383.1"/>
    </source>
</evidence>
<name>A0A7W2AS96_9BACL</name>
<gene>
    <name evidence="1" type="ORF">H2C83_13875</name>
</gene>
<reference evidence="1 2" key="1">
    <citation type="submission" date="2020-07" db="EMBL/GenBank/DDBJ databases">
        <title>Thermoactinomyces phylogeny.</title>
        <authorList>
            <person name="Dunlap C."/>
        </authorList>
    </citation>
    <scope>NUCLEOTIDE SEQUENCE [LARGE SCALE GENOMIC DNA]</scope>
    <source>
        <strain evidence="1 2">AMNI-1</strain>
    </source>
</reference>
<organism evidence="1 2">
    <name type="scientific">Thermoactinomyces mirandus</name>
    <dbReference type="NCBI Taxonomy" id="2756294"/>
    <lineage>
        <taxon>Bacteria</taxon>
        <taxon>Bacillati</taxon>
        <taxon>Bacillota</taxon>
        <taxon>Bacilli</taxon>
        <taxon>Bacillales</taxon>
        <taxon>Thermoactinomycetaceae</taxon>
        <taxon>Thermoactinomyces</taxon>
    </lineage>
</organism>
<dbReference type="Proteomes" id="UP000538292">
    <property type="component" value="Unassembled WGS sequence"/>
</dbReference>
<evidence type="ECO:0000313" key="2">
    <source>
        <dbReference type="Proteomes" id="UP000538292"/>
    </source>
</evidence>
<keyword evidence="2" id="KW-1185">Reference proteome</keyword>
<proteinExistence type="predicted"/>